<evidence type="ECO:0000313" key="13">
    <source>
        <dbReference type="Proteomes" id="UP000070659"/>
    </source>
</evidence>
<comment type="caution">
    <text evidence="12">The sequence shown here is derived from an EMBL/GenBank/DDBJ whole genome shotgun (WGS) entry which is preliminary data.</text>
</comment>
<evidence type="ECO:0000256" key="6">
    <source>
        <dbReference type="ARBA" id="ARBA00022603"/>
    </source>
</evidence>
<evidence type="ECO:0000256" key="4">
    <source>
        <dbReference type="ARBA" id="ARBA00013346"/>
    </source>
</evidence>
<dbReference type="Proteomes" id="UP000070659">
    <property type="component" value="Unassembled WGS sequence"/>
</dbReference>
<evidence type="ECO:0000256" key="9">
    <source>
        <dbReference type="ARBA" id="ARBA00030757"/>
    </source>
</evidence>
<evidence type="ECO:0000256" key="10">
    <source>
        <dbReference type="ARBA" id="ARBA00031323"/>
    </source>
</evidence>
<dbReference type="InterPro" id="IPR000682">
    <property type="entry name" value="PCMT"/>
</dbReference>
<keyword evidence="8" id="KW-0949">S-adenosyl-L-methionine</keyword>
<dbReference type="EMBL" id="JYIJ01000018">
    <property type="protein sequence ID" value="KWX00561.1"/>
    <property type="molecule type" value="Genomic_DNA"/>
</dbReference>
<keyword evidence="6" id="KW-0489">Methyltransferase</keyword>
<dbReference type="AlphaFoldDB" id="A0A132MRV5"/>
<evidence type="ECO:0000256" key="3">
    <source>
        <dbReference type="ARBA" id="ARBA00011890"/>
    </source>
</evidence>
<comment type="subcellular location">
    <subcellularLocation>
        <location evidence="1">Cytoplasm</location>
    </subcellularLocation>
</comment>
<evidence type="ECO:0000256" key="1">
    <source>
        <dbReference type="ARBA" id="ARBA00004496"/>
    </source>
</evidence>
<evidence type="ECO:0000256" key="8">
    <source>
        <dbReference type="ARBA" id="ARBA00022691"/>
    </source>
</evidence>
<dbReference type="NCBIfam" id="TIGR04188">
    <property type="entry name" value="methyltr_grsp"/>
    <property type="match status" value="1"/>
</dbReference>
<evidence type="ECO:0000256" key="11">
    <source>
        <dbReference type="ARBA" id="ARBA00031350"/>
    </source>
</evidence>
<dbReference type="GO" id="GO:0004719">
    <property type="term" value="F:protein-L-isoaspartate (D-aspartate) O-methyltransferase activity"/>
    <property type="evidence" value="ECO:0007669"/>
    <property type="project" value="UniProtKB-EC"/>
</dbReference>
<keyword evidence="7" id="KW-0808">Transferase</keyword>
<dbReference type="Pfam" id="PF01135">
    <property type="entry name" value="PCMT"/>
    <property type="match status" value="1"/>
</dbReference>
<evidence type="ECO:0000313" key="12">
    <source>
        <dbReference type="EMBL" id="KWX00561.1"/>
    </source>
</evidence>
<dbReference type="InterPro" id="IPR029063">
    <property type="entry name" value="SAM-dependent_MTases_sf"/>
</dbReference>
<keyword evidence="5" id="KW-0963">Cytoplasm</keyword>
<proteinExistence type="inferred from homology"/>
<gene>
    <name evidence="12" type="ORF">TH66_15365</name>
</gene>
<protein>
    <recommendedName>
        <fullName evidence="4">Protein-L-isoaspartate O-methyltransferase</fullName>
        <ecNumber evidence="3">2.1.1.77</ecNumber>
    </recommendedName>
    <alternativeName>
        <fullName evidence="11">L-isoaspartyl protein carboxyl methyltransferase</fullName>
    </alternativeName>
    <alternativeName>
        <fullName evidence="9">Protein L-isoaspartyl methyltransferase</fullName>
    </alternativeName>
    <alternativeName>
        <fullName evidence="10">Protein-beta-aspartate methyltransferase</fullName>
    </alternativeName>
</protein>
<sequence>MQALLRALADELEASGDLRSPQWRAAVEQVPRHVFLPRFYTAAPNAQGFTEYTPVTPEISGLDEWLTLAYQNETWVTQLDHSDGSWDTPGAVTGIPTSSSTLPGVVVRMLEDLQVYDGARVLEIGTGTGYSTALLCARLGDDLVTSVEYDAVLSAAAASRLASLGYRPALVVGDGAHGHPPGVPYDRVIATCSFTHVPPAWVEQAAPGAVILTTVVGSLGAYGYVRLTVSEDGTATGRFLPDTVSFMRSRTEGGPTVGSMMRPAYEAKKAGVPGRASALGGDVLGTDSFAWAVQLFMPGVLQVGLTEDGANGRWLLHPDGSWSCLETYPDGRDPQVFQGGPRRLWDEVETVHAWWAKSDRPALERYGLTVTRSEQRVWLDTPDAPDSWRLHA</sequence>
<dbReference type="PANTHER" id="PTHR11579">
    <property type="entry name" value="PROTEIN-L-ISOASPARTATE O-METHYLTRANSFERASE"/>
    <property type="match status" value="1"/>
</dbReference>
<reference evidence="12 13" key="1">
    <citation type="submission" date="2015-02" db="EMBL/GenBank/DDBJ databases">
        <title>Physiological reanalysis, assessment of diazotrophy, and genome sequences of multiple isolates of Streptomyces thermoautotrophicus.</title>
        <authorList>
            <person name="MacKellar D.C."/>
            <person name="Lieber L."/>
            <person name="Norman J."/>
            <person name="Bolger A."/>
            <person name="Tobin C."/>
            <person name="Murray J.W."/>
            <person name="Prell J."/>
        </authorList>
    </citation>
    <scope>NUCLEOTIDE SEQUENCE [LARGE SCALE GENOMIC DNA]</scope>
    <source>
        <strain evidence="12 13">UBT1</strain>
    </source>
</reference>
<evidence type="ECO:0000256" key="2">
    <source>
        <dbReference type="ARBA" id="ARBA00005369"/>
    </source>
</evidence>
<name>A0A132MRV5_9ACTN</name>
<dbReference type="PATRIC" id="fig|1469144.8.peg.2092"/>
<dbReference type="PANTHER" id="PTHR11579:SF0">
    <property type="entry name" value="PROTEIN-L-ISOASPARTATE(D-ASPARTATE) O-METHYLTRANSFERASE"/>
    <property type="match status" value="1"/>
</dbReference>
<comment type="similarity">
    <text evidence="2">Belongs to the methyltransferase superfamily. L-isoaspartyl/D-aspartyl protein methyltransferase family.</text>
</comment>
<dbReference type="GO" id="GO:0005737">
    <property type="term" value="C:cytoplasm"/>
    <property type="evidence" value="ECO:0007669"/>
    <property type="project" value="UniProtKB-SubCell"/>
</dbReference>
<evidence type="ECO:0000256" key="5">
    <source>
        <dbReference type="ARBA" id="ARBA00022490"/>
    </source>
</evidence>
<dbReference type="InterPro" id="IPR026448">
    <property type="entry name" value="Methyltr_grasp"/>
</dbReference>
<dbReference type="SUPFAM" id="SSF53335">
    <property type="entry name" value="S-adenosyl-L-methionine-dependent methyltransferases"/>
    <property type="match status" value="1"/>
</dbReference>
<evidence type="ECO:0000256" key="7">
    <source>
        <dbReference type="ARBA" id="ARBA00022679"/>
    </source>
</evidence>
<accession>A0A132MRV5</accession>
<dbReference type="CDD" id="cd02440">
    <property type="entry name" value="AdoMet_MTases"/>
    <property type="match status" value="1"/>
</dbReference>
<dbReference type="GO" id="GO:0032259">
    <property type="term" value="P:methylation"/>
    <property type="evidence" value="ECO:0007669"/>
    <property type="project" value="UniProtKB-KW"/>
</dbReference>
<dbReference type="EC" id="2.1.1.77" evidence="3"/>
<dbReference type="Gene3D" id="3.40.50.150">
    <property type="entry name" value="Vaccinia Virus protein VP39"/>
    <property type="match status" value="1"/>
</dbReference>
<organism evidence="12 13">
    <name type="scientific">Carbonactinospora thermoautotrophica</name>
    <dbReference type="NCBI Taxonomy" id="1469144"/>
    <lineage>
        <taxon>Bacteria</taxon>
        <taxon>Bacillati</taxon>
        <taxon>Actinomycetota</taxon>
        <taxon>Actinomycetes</taxon>
        <taxon>Kitasatosporales</taxon>
        <taxon>Carbonactinosporaceae</taxon>
        <taxon>Carbonactinospora</taxon>
    </lineage>
</organism>